<evidence type="ECO:0000256" key="1">
    <source>
        <dbReference type="ARBA" id="ARBA00022801"/>
    </source>
</evidence>
<dbReference type="Pfam" id="PF07676">
    <property type="entry name" value="PD40"/>
    <property type="match status" value="1"/>
</dbReference>
<comment type="caution">
    <text evidence="5">The sequence shown here is derived from an EMBL/GenBank/DDBJ whole genome shotgun (WGS) entry which is preliminary data.</text>
</comment>
<dbReference type="Gene3D" id="2.120.10.30">
    <property type="entry name" value="TolB, C-terminal domain"/>
    <property type="match status" value="2"/>
</dbReference>
<feature type="domain" description="Peptidase S9 prolyl oligopeptidase catalytic" evidence="4">
    <location>
        <begin position="462"/>
        <end position="669"/>
    </location>
</feature>
<evidence type="ECO:0000313" key="6">
    <source>
        <dbReference type="Proteomes" id="UP001594351"/>
    </source>
</evidence>
<proteinExistence type="predicted"/>
<dbReference type="PANTHER" id="PTHR42776">
    <property type="entry name" value="SERINE PEPTIDASE S9 FAMILY MEMBER"/>
    <property type="match status" value="1"/>
</dbReference>
<dbReference type="Proteomes" id="UP001594351">
    <property type="component" value="Unassembled WGS sequence"/>
</dbReference>
<dbReference type="InterPro" id="IPR001375">
    <property type="entry name" value="Peptidase_S9_cat"/>
</dbReference>
<gene>
    <name evidence="5" type="ORF">ACFL27_13335</name>
</gene>
<name>A0ABV6YYC0_UNCC1</name>
<dbReference type="InterPro" id="IPR011042">
    <property type="entry name" value="6-blade_b-propeller_TolB-like"/>
</dbReference>
<dbReference type="EMBL" id="JBHPBY010000160">
    <property type="protein sequence ID" value="MFC1851172.1"/>
    <property type="molecule type" value="Genomic_DNA"/>
</dbReference>
<keyword evidence="2" id="KW-0645">Protease</keyword>
<keyword evidence="6" id="KW-1185">Reference proteome</keyword>
<reference evidence="5 6" key="1">
    <citation type="submission" date="2024-09" db="EMBL/GenBank/DDBJ databases">
        <title>Laminarin stimulates single cell rates of sulfate reduction while oxygen inhibits transcriptomic activity in coastal marine sediment.</title>
        <authorList>
            <person name="Lindsay M."/>
            <person name="Orcutt B."/>
            <person name="Emerson D."/>
            <person name="Stepanauskas R."/>
            <person name="D'Angelo T."/>
        </authorList>
    </citation>
    <scope>NUCLEOTIDE SEQUENCE [LARGE SCALE GENOMIC DNA]</scope>
    <source>
        <strain evidence="5">SAG AM-311-K15</strain>
    </source>
</reference>
<dbReference type="InterPro" id="IPR011659">
    <property type="entry name" value="WD40"/>
</dbReference>
<protein>
    <submittedName>
        <fullName evidence="5">Prolyl oligopeptidase family serine peptidase</fullName>
    </submittedName>
</protein>
<sequence>MSSRTKQLKPFRAEDFYQLKEVSNPQLSPDGKLIVYTLQEIDRVRNKYLKSLWLIDTERGKAKKFTSTPNGSDYAPQWSPDGKRIAFLSSRSGTNQLWLINIDGGEAQCFTDMKNGVEEFRWSPQGDQIAFISRMNEKERDEFSRSRQRRKHLDEMSLKLKREEEERKEKMKTDPRVVDRTLYRTGTSFRDDRRNNIFLIALKHKKITEIAIGDHDFAAPSWSADGHFIYSFANFSGDEDNNINTDIIKINVRSKEITRLTTDDDANSLPQCTAQGDYCVYLSLSGHKPSCKNNTIKVLDLNNPTNIVDVTVGFDQEIQDLQVAPDGEDIYFIASDRGSIYLYRVPLRGGIPEKLSGSRQFILDFHINACGTGITFTVSQPDIPSDVFHYSIRTGKIRRLTAINRKFLKTKYISQPEEIEWQSFDDKKIQGWIMKPDRFDESRKYPCIVEIHGGPHIMWGYSFWLEFQIMVAQDYVVFFCNPRGSEGYGTDFKGDIYQNWGDKDSKDILCGLDFQMAKGFIDPENLFLTGGSYGGFMTTWIIGHDDRFRAAVAQRGVYNLTSFYGCSDAQLLIEWEFDTFPWDNPELLWLHSPLAYAPMMKTPLLIIHSELDYRAPINTAEELFTALKKLKREVLFVRYPREGHELSRSGEPKHRVDRLQRIIGWFNQHRTNHLISDL</sequence>
<dbReference type="PANTHER" id="PTHR42776:SF27">
    <property type="entry name" value="DIPEPTIDYL PEPTIDASE FAMILY MEMBER 6"/>
    <property type="match status" value="1"/>
</dbReference>
<dbReference type="SUPFAM" id="SSF82171">
    <property type="entry name" value="DPP6 N-terminal domain-like"/>
    <property type="match status" value="1"/>
</dbReference>
<dbReference type="InterPro" id="IPR029058">
    <property type="entry name" value="AB_hydrolase_fold"/>
</dbReference>
<dbReference type="Gene3D" id="3.40.50.1820">
    <property type="entry name" value="alpha/beta hydrolase"/>
    <property type="match status" value="1"/>
</dbReference>
<evidence type="ECO:0000313" key="5">
    <source>
        <dbReference type="EMBL" id="MFC1851172.1"/>
    </source>
</evidence>
<evidence type="ECO:0000259" key="4">
    <source>
        <dbReference type="Pfam" id="PF00326"/>
    </source>
</evidence>
<dbReference type="SUPFAM" id="SSF53474">
    <property type="entry name" value="alpha/beta-Hydrolases"/>
    <property type="match status" value="1"/>
</dbReference>
<accession>A0ABV6YYC0</accession>
<feature type="region of interest" description="Disordered" evidence="3">
    <location>
        <begin position="140"/>
        <end position="172"/>
    </location>
</feature>
<dbReference type="Pfam" id="PF00326">
    <property type="entry name" value="Peptidase_S9"/>
    <property type="match status" value="1"/>
</dbReference>
<keyword evidence="1" id="KW-0378">Hydrolase</keyword>
<keyword evidence="2" id="KW-0720">Serine protease</keyword>
<evidence type="ECO:0000256" key="3">
    <source>
        <dbReference type="SAM" id="MobiDB-lite"/>
    </source>
</evidence>
<organism evidence="5 6">
    <name type="scientific">candidate division CSSED10-310 bacterium</name>
    <dbReference type="NCBI Taxonomy" id="2855610"/>
    <lineage>
        <taxon>Bacteria</taxon>
        <taxon>Bacteria division CSSED10-310</taxon>
    </lineage>
</organism>
<evidence type="ECO:0000256" key="2">
    <source>
        <dbReference type="ARBA" id="ARBA00022825"/>
    </source>
</evidence>
<feature type="compositionally biased region" description="Basic and acidic residues" evidence="3">
    <location>
        <begin position="152"/>
        <end position="172"/>
    </location>
</feature>